<feature type="compositionally biased region" description="Basic and acidic residues" evidence="1">
    <location>
        <begin position="299"/>
        <end position="313"/>
    </location>
</feature>
<feature type="compositionally biased region" description="Low complexity" evidence="1">
    <location>
        <begin position="778"/>
        <end position="792"/>
    </location>
</feature>
<evidence type="ECO:0000256" key="1">
    <source>
        <dbReference type="SAM" id="MobiDB-lite"/>
    </source>
</evidence>
<dbReference type="EMBL" id="MG011690">
    <property type="protein sequence ID" value="AVK75711.1"/>
    <property type="molecule type" value="Genomic_DNA"/>
</dbReference>
<feature type="compositionally biased region" description="Basic and acidic residues" evidence="1">
    <location>
        <begin position="208"/>
        <end position="219"/>
    </location>
</feature>
<dbReference type="Gene3D" id="2.60.120.10">
    <property type="entry name" value="Jelly Rolls"/>
    <property type="match status" value="1"/>
</dbReference>
<protein>
    <submittedName>
        <fullName evidence="2">Cupin</fullName>
    </submittedName>
</protein>
<feature type="compositionally biased region" description="Acidic residues" evidence="1">
    <location>
        <begin position="358"/>
        <end position="369"/>
    </location>
</feature>
<feature type="compositionally biased region" description="Polar residues" evidence="1">
    <location>
        <begin position="108"/>
        <end position="118"/>
    </location>
</feature>
<feature type="compositionally biased region" description="Low complexity" evidence="1">
    <location>
        <begin position="256"/>
        <end position="284"/>
    </location>
</feature>
<sequence length="967" mass="102066">MVTRRRQSAFCMVTEPLDSMSPPPSSRSRHSRRRNNDNDDESTFSHRSMLTDTSTFSSSDGKRGYKKTTVTTTTTIESTEPRSPLPASTSRSSSNWSCGWDAPLISEPTLSSLPTYTFDSDRRDKKKKKHGKKDKKDNKSAKKADDGQTDRKSGGHKAQGRRRPKRRPTDAETDAEIYRTDRAADPWLSRRPPVATTEGATRPVSSKETVDDPWSRDVASEADATGSVYHSSDDHAAVANTSSWPLAPHKNESSDRPPSYSSSSSESQEDVGSASADSSALSASVDHNHAIDATESAEYGDRHAHDDDNRTDGTDQDAESYPSASSSLESSATASTYVASDLTSSTNAHDCHGYDGVGSDDDDDDDDDGHVDGHGQDNTGTPSYGDEGDDHSNAIGNDDRACRCWCVHDLGHDESDATMSATLATSSDRDGDSAIDASWDASAPVACTCHCAAAHDESSTVDASVASLSFSSSTAAVDECAKVKIDRRVRKPRDPPVYIRACHRGTTHRRGSLCDTEDDDERPAADESARKDGVIETASVTIAEPVVRPCEPDAPHAIYGRPRRAHCDAKPSAPVVVAPGVCDLPGGVTESFCALGATYTLLAGAVDTQCRVEAALVTLQPRACAQPAFVFAGSDVSFVGVSGTGAITINGRTYPLTPTAYFYVRAGSAFAVGNSAGSAPLVFVQQFVGAAAGLGFYHEVATYEAAVGGAVNVDPRVVEAIGEHYHVRAASASGPCGALGNRWNTFVPPGVVRFVPTPLCEDDNDDESADSDGDEDSTSSLSSSCLASSTDAYGARGSDQFEDDQQVDDAKDAGLDSWGLQRRQLLVLAAVGPCQGAAARPAATVRPTDLDAFVAVGALGTRVAVRATIIRDPRFGGCPDVLAHPTINGQESITLATGVSYWTYYDEAEDNVIVQSLPGSRLPPTVPPPLFGAPQLSLPPFVPGAIVPGALPASGLPPIAVRPLPFA</sequence>
<feature type="compositionally biased region" description="Basic and acidic residues" evidence="1">
    <location>
        <begin position="134"/>
        <end position="153"/>
    </location>
</feature>
<proteinExistence type="predicted"/>
<evidence type="ECO:0000313" key="2">
    <source>
        <dbReference type="EMBL" id="AVK75711.1"/>
    </source>
</evidence>
<accession>A0A2U7UB74</accession>
<feature type="compositionally biased region" description="Acidic residues" evidence="1">
    <location>
        <begin position="760"/>
        <end position="777"/>
    </location>
</feature>
<feature type="region of interest" description="Disordered" evidence="1">
    <location>
        <begin position="509"/>
        <end position="530"/>
    </location>
</feature>
<dbReference type="SUPFAM" id="SSF51182">
    <property type="entry name" value="RmlC-like cupins"/>
    <property type="match status" value="1"/>
</dbReference>
<gene>
    <name evidence="2" type="ORF">pneo_cds_104</name>
</gene>
<reference evidence="2" key="1">
    <citation type="journal article" date="2018" name="Nat. Commun.">
        <title>Diversity and evolution of the emerging Pandoraviridae family.</title>
        <authorList>
            <person name="Legendre M."/>
            <person name="Fabre E."/>
            <person name="Poirot O."/>
            <person name="Jeudy S."/>
            <person name="Lartigue A."/>
            <person name="Alempic J.M."/>
            <person name="Beucher L."/>
            <person name="Philippe N."/>
            <person name="Bertaux L."/>
            <person name="Christo-Foroux E."/>
            <person name="Labadie K."/>
            <person name="Coute Y."/>
            <person name="Abergel C."/>
            <person name="Claverie J.M."/>
        </authorList>
    </citation>
    <scope>NUCLEOTIDE SEQUENCE [LARGE SCALE GENOMIC DNA]</scope>
    <source>
        <strain evidence="2">Neocaledonia</strain>
    </source>
</reference>
<feature type="compositionally biased region" description="Polar residues" evidence="1">
    <location>
        <begin position="45"/>
        <end position="59"/>
    </location>
</feature>
<dbReference type="GeneID" id="36842102"/>
<dbReference type="RefSeq" id="YP_009481714.1">
    <property type="nucleotide sequence ID" value="NC_037666.1"/>
</dbReference>
<name>A0A2U7UB74_9VIRU</name>
<dbReference type="KEGG" id="vg:36842102"/>
<feature type="region of interest" description="Disordered" evidence="1">
    <location>
        <begin position="757"/>
        <end position="806"/>
    </location>
</feature>
<organism evidence="2">
    <name type="scientific">Pandoravirus neocaledonia</name>
    <dbReference type="NCBI Taxonomy" id="2107708"/>
    <lineage>
        <taxon>Viruses</taxon>
        <taxon>Pandoravirus</taxon>
    </lineage>
</organism>
<dbReference type="Proteomes" id="UP000249287">
    <property type="component" value="Segment"/>
</dbReference>
<feature type="region of interest" description="Disordered" evidence="1">
    <location>
        <begin position="1"/>
        <end position="393"/>
    </location>
</feature>
<feature type="compositionally biased region" description="Basic residues" evidence="1">
    <location>
        <begin position="124"/>
        <end position="133"/>
    </location>
</feature>
<dbReference type="InterPro" id="IPR011051">
    <property type="entry name" value="RmlC_Cupin_sf"/>
</dbReference>
<feature type="compositionally biased region" description="Low complexity" evidence="1">
    <location>
        <begin position="68"/>
        <end position="94"/>
    </location>
</feature>
<dbReference type="InterPro" id="IPR014710">
    <property type="entry name" value="RmlC-like_jellyroll"/>
</dbReference>
<feature type="compositionally biased region" description="Basic residues" evidence="1">
    <location>
        <begin position="154"/>
        <end position="166"/>
    </location>
</feature>
<feature type="compositionally biased region" description="Low complexity" evidence="1">
    <location>
        <begin position="319"/>
        <end position="337"/>
    </location>
</feature>